<evidence type="ECO:0000313" key="9">
    <source>
        <dbReference type="Proteomes" id="UP000241769"/>
    </source>
</evidence>
<feature type="region of interest" description="Disordered" evidence="6">
    <location>
        <begin position="142"/>
        <end position="186"/>
    </location>
</feature>
<dbReference type="Gene3D" id="3.60.15.10">
    <property type="entry name" value="Ribonuclease Z/Hydroxyacylglutathione hydrolase-like"/>
    <property type="match status" value="1"/>
</dbReference>
<dbReference type="GO" id="GO:0035312">
    <property type="term" value="F:5'-3' DNA exonuclease activity"/>
    <property type="evidence" value="ECO:0007669"/>
    <property type="project" value="TreeGrafter"/>
</dbReference>
<gene>
    <name evidence="8" type="ORF">PROFUN_03723</name>
</gene>
<dbReference type="GO" id="GO:0003684">
    <property type="term" value="F:damaged DNA binding"/>
    <property type="evidence" value="ECO:0007669"/>
    <property type="project" value="TreeGrafter"/>
</dbReference>
<dbReference type="FunFam" id="3.40.50.12650:FF:000001">
    <property type="entry name" value="DNA cross-link repair 1A"/>
    <property type="match status" value="1"/>
</dbReference>
<feature type="region of interest" description="Disordered" evidence="6">
    <location>
        <begin position="1"/>
        <end position="122"/>
    </location>
</feature>
<dbReference type="AlphaFoldDB" id="A0A2P6NDJ2"/>
<comment type="caution">
    <text evidence="8">The sequence shown here is derived from an EMBL/GenBank/DDBJ whole genome shotgun (WGS) entry which is preliminary data.</text>
</comment>
<feature type="compositionally biased region" description="Acidic residues" evidence="6">
    <location>
        <begin position="55"/>
        <end position="82"/>
    </location>
</feature>
<dbReference type="Gene3D" id="3.40.50.12650">
    <property type="match status" value="1"/>
</dbReference>
<dbReference type="GO" id="GO:0005634">
    <property type="term" value="C:nucleus"/>
    <property type="evidence" value="ECO:0007669"/>
    <property type="project" value="UniProtKB-SubCell"/>
</dbReference>
<dbReference type="PANTHER" id="PTHR23240">
    <property type="entry name" value="DNA CROSS-LINK REPAIR PROTEIN PSO2/SNM1-RELATED"/>
    <property type="match status" value="1"/>
</dbReference>
<feature type="compositionally biased region" description="Polar residues" evidence="6">
    <location>
        <begin position="681"/>
        <end position="696"/>
    </location>
</feature>
<dbReference type="InterPro" id="IPR011084">
    <property type="entry name" value="DRMBL"/>
</dbReference>
<keyword evidence="4" id="KW-0234">DNA repair</keyword>
<dbReference type="OrthoDB" id="262529at2759"/>
<comment type="similarity">
    <text evidence="2">Belongs to the DNA repair metallo-beta-lactamase (DRMBL) family.</text>
</comment>
<evidence type="ECO:0000256" key="4">
    <source>
        <dbReference type="ARBA" id="ARBA00023204"/>
    </source>
</evidence>
<keyword evidence="9" id="KW-1185">Reference proteome</keyword>
<reference evidence="8 9" key="1">
    <citation type="journal article" date="2018" name="Genome Biol. Evol.">
        <title>Multiple Roots of Fruiting Body Formation in Amoebozoa.</title>
        <authorList>
            <person name="Hillmann F."/>
            <person name="Forbes G."/>
            <person name="Novohradska S."/>
            <person name="Ferling I."/>
            <person name="Riege K."/>
            <person name="Groth M."/>
            <person name="Westermann M."/>
            <person name="Marz M."/>
            <person name="Spaller T."/>
            <person name="Winckler T."/>
            <person name="Schaap P."/>
            <person name="Glockner G."/>
        </authorList>
    </citation>
    <scope>NUCLEOTIDE SEQUENCE [LARGE SCALE GENOMIC DNA]</scope>
    <source>
        <strain evidence="8 9">Jena</strain>
    </source>
</reference>
<organism evidence="8 9">
    <name type="scientific">Planoprotostelium fungivorum</name>
    <dbReference type="NCBI Taxonomy" id="1890364"/>
    <lineage>
        <taxon>Eukaryota</taxon>
        <taxon>Amoebozoa</taxon>
        <taxon>Evosea</taxon>
        <taxon>Variosea</taxon>
        <taxon>Cavosteliida</taxon>
        <taxon>Cavosteliaceae</taxon>
        <taxon>Planoprotostelium</taxon>
    </lineage>
</organism>
<comment type="subcellular location">
    <subcellularLocation>
        <location evidence="1">Nucleus</location>
    </subcellularLocation>
</comment>
<keyword evidence="5" id="KW-0539">Nucleus</keyword>
<dbReference type="STRING" id="1890364.A0A2P6NDJ2"/>
<evidence type="ECO:0000256" key="2">
    <source>
        <dbReference type="ARBA" id="ARBA00010304"/>
    </source>
</evidence>
<dbReference type="GO" id="GO:0036297">
    <property type="term" value="P:interstrand cross-link repair"/>
    <property type="evidence" value="ECO:0007669"/>
    <property type="project" value="TreeGrafter"/>
</dbReference>
<evidence type="ECO:0000256" key="1">
    <source>
        <dbReference type="ARBA" id="ARBA00004123"/>
    </source>
</evidence>
<feature type="compositionally biased region" description="Polar residues" evidence="6">
    <location>
        <begin position="170"/>
        <end position="181"/>
    </location>
</feature>
<accession>A0A2P6NDJ2</accession>
<sequence>MSSETIKEGGDAIVSSDTLESLSEDEYEIVQVYSEDVRSEEEPARKSKEPPGQEITEDQDDIVEEEIVDEEIVDEEDIEDSQIDGGRLDEPEKPSKPSCLNDSRVLERVREEEEIRDESEEKDNIELTEEEMACLDETIEVAQDASESTKVDSTKKRRNQKGFYGKKASTESTGDSPSTSRWKNRPMPSFKLIPEVDFVVDGFKYKNSRYDTYFLTHFHSDHYGGLYKSFKEGTIYCTPITAQLVIKQLKVHPQYVKSLEMNVVHHIRGVDVIMMDANHCPGAAIILFKVKGSYYLHTGDFRYDPKMKLYGPLQGIEIEGLYLDNTFCNPKYVFPPQSTAISEVLSVVKKERGKSTLFLVGSYSIGKEKVFLQIAREFNMKIFVTPEKYELLSCYMTEQDLNKYITMNPSESDVHVVAMGFLNFKRLWELHQKCKNKYDKIVAFQPTGWSFGKTIQSVTKKTAGALEIYGVPYSEHSNYNELREFVSWIKPRVIIPTVDCDTPEKVKDILSHFTQLPPDHSKSSLLPYFNKIKSTISSLFTSSPSPSILKEQEMILESIKIKRELKVEEMNSPPPLFDPTEEMTQDSLNESQGSEGISEASSFSQVSSSFSQTSTSTSINGSQMEPIDLDTPGDLLVQEQRRILESIQKIPNRKNVSGGKRKMIQKEERKGKKGKTRGTVLSPNGETNVNKQTSLLNFLRPSPKK</sequence>
<feature type="region of interest" description="Disordered" evidence="6">
    <location>
        <begin position="570"/>
        <end position="630"/>
    </location>
</feature>
<feature type="region of interest" description="Disordered" evidence="6">
    <location>
        <begin position="647"/>
        <end position="705"/>
    </location>
</feature>
<feature type="compositionally biased region" description="Basic and acidic residues" evidence="6">
    <location>
        <begin position="35"/>
        <end position="51"/>
    </location>
</feature>
<dbReference type="EMBL" id="MDYQ01000111">
    <property type="protein sequence ID" value="PRP82033.1"/>
    <property type="molecule type" value="Genomic_DNA"/>
</dbReference>
<feature type="compositionally biased region" description="Basic and acidic residues" evidence="6">
    <location>
        <begin position="1"/>
        <end position="10"/>
    </location>
</feature>
<dbReference type="SMART" id="SM00849">
    <property type="entry name" value="Lactamase_B"/>
    <property type="match status" value="1"/>
</dbReference>
<dbReference type="SUPFAM" id="SSF56281">
    <property type="entry name" value="Metallo-hydrolase/oxidoreductase"/>
    <property type="match status" value="1"/>
</dbReference>
<dbReference type="Pfam" id="PF07522">
    <property type="entry name" value="DRMBL"/>
    <property type="match status" value="1"/>
</dbReference>
<keyword evidence="3" id="KW-0227">DNA damage</keyword>
<evidence type="ECO:0000256" key="6">
    <source>
        <dbReference type="SAM" id="MobiDB-lite"/>
    </source>
</evidence>
<evidence type="ECO:0000313" key="8">
    <source>
        <dbReference type="EMBL" id="PRP82033.1"/>
    </source>
</evidence>
<feature type="compositionally biased region" description="Low complexity" evidence="6">
    <location>
        <begin position="601"/>
        <end position="618"/>
    </location>
</feature>
<evidence type="ECO:0000259" key="7">
    <source>
        <dbReference type="SMART" id="SM00849"/>
    </source>
</evidence>
<proteinExistence type="inferred from homology"/>
<dbReference type="InterPro" id="IPR001279">
    <property type="entry name" value="Metallo-B-lactamas"/>
</dbReference>
<evidence type="ECO:0000256" key="3">
    <source>
        <dbReference type="ARBA" id="ARBA00022763"/>
    </source>
</evidence>
<feature type="domain" description="Metallo-beta-lactamase" evidence="7">
    <location>
        <begin position="186"/>
        <end position="338"/>
    </location>
</feature>
<evidence type="ECO:0000256" key="5">
    <source>
        <dbReference type="ARBA" id="ARBA00023242"/>
    </source>
</evidence>
<dbReference type="Proteomes" id="UP000241769">
    <property type="component" value="Unassembled WGS sequence"/>
</dbReference>
<feature type="compositionally biased region" description="Polar residues" evidence="6">
    <location>
        <begin position="585"/>
        <end position="595"/>
    </location>
</feature>
<feature type="compositionally biased region" description="Basic and acidic residues" evidence="6">
    <location>
        <begin position="86"/>
        <end position="95"/>
    </location>
</feature>
<name>A0A2P6NDJ2_9EUKA</name>
<dbReference type="InterPro" id="IPR036866">
    <property type="entry name" value="RibonucZ/Hydroxyglut_hydro"/>
</dbReference>
<feature type="compositionally biased region" description="Basic and acidic residues" evidence="6">
    <location>
        <begin position="104"/>
        <end position="113"/>
    </location>
</feature>
<dbReference type="GO" id="GO:0006303">
    <property type="term" value="P:double-strand break repair via nonhomologous end joining"/>
    <property type="evidence" value="ECO:0007669"/>
    <property type="project" value="TreeGrafter"/>
</dbReference>
<dbReference type="CDD" id="cd16273">
    <property type="entry name" value="SNM1A-1C-like_MBL-fold"/>
    <property type="match status" value="1"/>
</dbReference>
<dbReference type="PANTHER" id="PTHR23240:SF6">
    <property type="entry name" value="DNA CROSS-LINK REPAIR 1A PROTEIN"/>
    <property type="match status" value="1"/>
</dbReference>
<protein>
    <submittedName>
        <fullName evidence="8">DNA repair metallo-beta-lactamase domain-containing protein</fullName>
    </submittedName>
</protein>
<dbReference type="InParanoid" id="A0A2P6NDJ2"/>